<evidence type="ECO:0000259" key="7">
    <source>
        <dbReference type="Pfam" id="PF16640"/>
    </source>
</evidence>
<dbReference type="Gene3D" id="2.60.40.10">
    <property type="entry name" value="Immunoglobulins"/>
    <property type="match status" value="2"/>
</dbReference>
<dbReference type="Pfam" id="PF16640">
    <property type="entry name" value="Big_3_5"/>
    <property type="match status" value="1"/>
</dbReference>
<accession>A0A558CFX8</accession>
<dbReference type="AlphaFoldDB" id="A0A558CFX8"/>
<reference evidence="9 10" key="1">
    <citation type="submission" date="2019-07" db="EMBL/GenBank/DDBJ databases">
        <authorList>
            <person name="Duangmal K."/>
            <person name="Teo W.F.A."/>
        </authorList>
    </citation>
    <scope>NUCLEOTIDE SEQUENCE [LARGE SCALE GENOMIC DNA]</scope>
    <source>
        <strain evidence="9 10">TBRC 6029</strain>
    </source>
</reference>
<comment type="caution">
    <text evidence="9">The sequence shown here is derived from an EMBL/GenBank/DDBJ whole genome shotgun (WGS) entry which is preliminary data.</text>
</comment>
<evidence type="ECO:0000259" key="8">
    <source>
        <dbReference type="Pfam" id="PF22544"/>
    </source>
</evidence>
<evidence type="ECO:0000256" key="5">
    <source>
        <dbReference type="ARBA" id="ARBA00023273"/>
    </source>
</evidence>
<evidence type="ECO:0000256" key="6">
    <source>
        <dbReference type="SAM" id="SignalP"/>
    </source>
</evidence>
<keyword evidence="5" id="KW-0966">Cell projection</keyword>
<keyword evidence="10" id="KW-1185">Reference proteome</keyword>
<dbReference type="GO" id="GO:0005975">
    <property type="term" value="P:carbohydrate metabolic process"/>
    <property type="evidence" value="ECO:0007669"/>
    <property type="project" value="UniProtKB-ARBA"/>
</dbReference>
<dbReference type="Pfam" id="PF22544">
    <property type="entry name" value="HYDIN_VesB_CFA65-like_Ig"/>
    <property type="match status" value="1"/>
</dbReference>
<dbReference type="GO" id="GO:0005737">
    <property type="term" value="C:cytoplasm"/>
    <property type="evidence" value="ECO:0007669"/>
    <property type="project" value="UniProtKB-SubCell"/>
</dbReference>
<dbReference type="RefSeq" id="WP_144589990.1">
    <property type="nucleotide sequence ID" value="NZ_VJWX01000181.1"/>
</dbReference>
<feature type="domain" description="HYDIN/VesB/CFA65-like Ig-like" evidence="8">
    <location>
        <begin position="36"/>
        <end position="133"/>
    </location>
</feature>
<evidence type="ECO:0000256" key="2">
    <source>
        <dbReference type="ARBA" id="ARBA00004496"/>
    </source>
</evidence>
<feature type="chain" id="PRO_5021776221" evidence="6">
    <location>
        <begin position="24"/>
        <end position="371"/>
    </location>
</feature>
<dbReference type="InterPro" id="IPR053879">
    <property type="entry name" value="HYDIN_VesB_CFA65-like_Ig"/>
</dbReference>
<keyword evidence="3" id="KW-0963">Cytoplasm</keyword>
<feature type="non-terminal residue" evidence="9">
    <location>
        <position position="1"/>
    </location>
</feature>
<gene>
    <name evidence="9" type="ORF">FNH05_18735</name>
</gene>
<proteinExistence type="predicted"/>
<organism evidence="9 10">
    <name type="scientific">Amycolatopsis rhizosphaerae</name>
    <dbReference type="NCBI Taxonomy" id="2053003"/>
    <lineage>
        <taxon>Bacteria</taxon>
        <taxon>Bacillati</taxon>
        <taxon>Actinomycetota</taxon>
        <taxon>Actinomycetes</taxon>
        <taxon>Pseudonocardiales</taxon>
        <taxon>Pseudonocardiaceae</taxon>
        <taxon>Amycolatopsis</taxon>
    </lineage>
</organism>
<dbReference type="OrthoDB" id="1016457at2"/>
<evidence type="ECO:0000256" key="4">
    <source>
        <dbReference type="ARBA" id="ARBA00023069"/>
    </source>
</evidence>
<reference evidence="9 10" key="2">
    <citation type="submission" date="2019-08" db="EMBL/GenBank/DDBJ databases">
        <title>Amycolatopsis acidicola sp. nov., isolated from peat swamp forest soil.</title>
        <authorList>
            <person name="Srisuk N."/>
        </authorList>
    </citation>
    <scope>NUCLEOTIDE SEQUENCE [LARGE SCALE GENOMIC DNA]</scope>
    <source>
        <strain evidence="9 10">TBRC 6029</strain>
    </source>
</reference>
<sequence length="371" mass="36268">AGRAVLTVGTTLALITAAPVAEATPRAGTPETTITPRFLDFGNQTVGTRSVPRTITLTNTGTVDLVVDHVIGALKPNFLASVRCPFAPVEGLLHPGQSCVTTVIFTPASPGDHIAYLSYTTSTVSDIIVTLHGTGVTTTTSSVAVAPASAAFGQPITLTATVTCTAGYPPGTVTFTEGTTVLGSAAVSGGVASLTVNGLAAGTHSIVAHYSGGGPCPASDSAPVTVSVIGLPLSGAYPGTLVVTEPTVLAPGTWVLGPVVITGQGALDVENATITGPVTATSGTGLRMCGSTVTGPVTVSGMTGTVTVGGPGCAPNSIQGPVTVNATSGHSTIGGNTITGSLSCSGNNPPPTNAGLPNTVYGPRTGQCAVL</sequence>
<keyword evidence="4" id="KW-0969">Cilium</keyword>
<dbReference type="Proteomes" id="UP000320011">
    <property type="component" value="Unassembled WGS sequence"/>
</dbReference>
<evidence type="ECO:0000256" key="3">
    <source>
        <dbReference type="ARBA" id="ARBA00022490"/>
    </source>
</evidence>
<feature type="domain" description="Bacterial Ig-like" evidence="7">
    <location>
        <begin position="145"/>
        <end position="228"/>
    </location>
</feature>
<evidence type="ECO:0000313" key="9">
    <source>
        <dbReference type="EMBL" id="TVT47687.1"/>
    </source>
</evidence>
<dbReference type="EMBL" id="VJWX01000181">
    <property type="protein sequence ID" value="TVT47687.1"/>
    <property type="molecule type" value="Genomic_DNA"/>
</dbReference>
<keyword evidence="6" id="KW-0732">Signal</keyword>
<feature type="signal peptide" evidence="6">
    <location>
        <begin position="1"/>
        <end position="23"/>
    </location>
</feature>
<dbReference type="InterPro" id="IPR013783">
    <property type="entry name" value="Ig-like_fold"/>
</dbReference>
<dbReference type="InterPro" id="IPR032109">
    <property type="entry name" value="Big_3_5"/>
</dbReference>
<evidence type="ECO:0000256" key="1">
    <source>
        <dbReference type="ARBA" id="ARBA00004138"/>
    </source>
</evidence>
<name>A0A558CFX8_9PSEU</name>
<dbReference type="NCBIfam" id="NF012200">
    <property type="entry name" value="choice_anch_D"/>
    <property type="match status" value="1"/>
</dbReference>
<comment type="subcellular location">
    <subcellularLocation>
        <location evidence="1">Cell projection</location>
        <location evidence="1">Cilium</location>
    </subcellularLocation>
    <subcellularLocation>
        <location evidence="2">Cytoplasm</location>
    </subcellularLocation>
</comment>
<evidence type="ECO:0000313" key="10">
    <source>
        <dbReference type="Proteomes" id="UP000320011"/>
    </source>
</evidence>
<protein>
    <submittedName>
        <fullName evidence="9">Choice-of-anchor D domain-containing protein</fullName>
    </submittedName>
</protein>